<protein>
    <submittedName>
        <fullName evidence="4">Transposase</fullName>
    </submittedName>
</protein>
<feature type="domain" description="ORC1/DEAH AAA+ ATPase" evidence="3">
    <location>
        <begin position="118"/>
        <end position="232"/>
    </location>
</feature>
<dbReference type="Pfam" id="PF09077">
    <property type="entry name" value="Phage-MuB_C"/>
    <property type="match status" value="1"/>
</dbReference>
<dbReference type="InterPro" id="IPR049945">
    <property type="entry name" value="AAA_22"/>
</dbReference>
<dbReference type="PANTHER" id="PTHR35894">
    <property type="entry name" value="GENERAL SECRETION PATHWAY PROTEIN A-RELATED"/>
    <property type="match status" value="1"/>
</dbReference>
<dbReference type="GO" id="GO:0003677">
    <property type="term" value="F:DNA binding"/>
    <property type="evidence" value="ECO:0007669"/>
    <property type="project" value="InterPro"/>
</dbReference>
<comment type="caution">
    <text evidence="4">The sequence shown here is derived from an EMBL/GenBank/DDBJ whole genome shotgun (WGS) entry which is preliminary data.</text>
</comment>
<feature type="region of interest" description="Disordered" evidence="1">
    <location>
        <begin position="1"/>
        <end position="21"/>
    </location>
</feature>
<evidence type="ECO:0000313" key="5">
    <source>
        <dbReference type="Proteomes" id="UP000597507"/>
    </source>
</evidence>
<dbReference type="RefSeq" id="WP_188899707.1">
    <property type="nucleotide sequence ID" value="NZ_BMKS01000004.1"/>
</dbReference>
<keyword evidence="5" id="KW-1185">Reference proteome</keyword>
<dbReference type="SUPFAM" id="SSF52540">
    <property type="entry name" value="P-loop containing nucleoside triphosphate hydrolases"/>
    <property type="match status" value="1"/>
</dbReference>
<gene>
    <name evidence="4" type="ORF">GCM10010964_18380</name>
</gene>
<dbReference type="GO" id="GO:0006313">
    <property type="term" value="P:DNA transposition"/>
    <property type="evidence" value="ECO:0007669"/>
    <property type="project" value="InterPro"/>
</dbReference>
<dbReference type="InterPro" id="IPR052026">
    <property type="entry name" value="ExeA_AAA_ATPase_DNA-bind"/>
</dbReference>
<dbReference type="Gene3D" id="1.10.1180.10">
    <property type="entry name" value="B transposition protein, C-terminal domain"/>
    <property type="match status" value="1"/>
</dbReference>
<dbReference type="Proteomes" id="UP000597507">
    <property type="component" value="Unassembled WGS sequence"/>
</dbReference>
<sequence length="340" mass="35729">MPVDTAEAAAERAEAGAPAADAQEAVRAEIRAVMAAERLAMTEIARQAGIAYGSLTAWMGGHYQGRGERIAEQARRWLASRQAQARTRALLPAAPGFVATPTAEAIFATFEHAQHLPELVVVTGAPGVGKTAACRAYQTRAPNVWILTAEPVHATPRALLDDLAEAVGIADRGLSSQRLSRAIAQRLRGSGGLVVVDEAQHLPSVALDQLRMIHDLAEVGVALVGNETVYARLEGGARAAHYAQLFSRVGMRLARPRPQRGDIEALLDAWGVAGKGERGLLQVIARKPGALRNLTKVLRVAHMLAGGEGAAAVAEAHIRMAWERLSGAPVGGQPAAEAAA</sequence>
<organism evidence="4 5">
    <name type="scientific">Caldovatus sediminis</name>
    <dbReference type="NCBI Taxonomy" id="2041189"/>
    <lineage>
        <taxon>Bacteria</taxon>
        <taxon>Pseudomonadati</taxon>
        <taxon>Pseudomonadota</taxon>
        <taxon>Alphaproteobacteria</taxon>
        <taxon>Acetobacterales</taxon>
        <taxon>Roseomonadaceae</taxon>
        <taxon>Caldovatus</taxon>
    </lineage>
</organism>
<name>A0A8J3EBY3_9PROT</name>
<accession>A0A8J3EBY3</accession>
<dbReference type="PANTHER" id="PTHR35894:SF5">
    <property type="entry name" value="MU-LIKE PROPHAGE FLUMU DNA TRANSPOSITION PROTEIN B"/>
    <property type="match status" value="1"/>
</dbReference>
<reference evidence="4 5" key="1">
    <citation type="journal article" date="2014" name="Int. J. Syst. Evol. Microbiol.">
        <title>Complete genome sequence of Corynebacterium casei LMG S-19264T (=DSM 44701T), isolated from a smear-ripened cheese.</title>
        <authorList>
            <consortium name="US DOE Joint Genome Institute (JGI-PGF)"/>
            <person name="Walter F."/>
            <person name="Albersmeier A."/>
            <person name="Kalinowski J."/>
            <person name="Ruckert C."/>
        </authorList>
    </citation>
    <scope>NUCLEOTIDE SEQUENCE [LARGE SCALE GENOMIC DNA]</scope>
    <source>
        <strain evidence="4 5">CGMCC 1.16330</strain>
    </source>
</reference>
<proteinExistence type="predicted"/>
<dbReference type="Gene3D" id="1.10.260.40">
    <property type="entry name" value="lambda repressor-like DNA-binding domains"/>
    <property type="match status" value="1"/>
</dbReference>
<dbReference type="SUPFAM" id="SSF47681">
    <property type="entry name" value="C-terminal domain of B transposition protein"/>
    <property type="match status" value="1"/>
</dbReference>
<dbReference type="InterPro" id="IPR010982">
    <property type="entry name" value="Lambda_DNA-bd_dom_sf"/>
</dbReference>
<evidence type="ECO:0000256" key="1">
    <source>
        <dbReference type="SAM" id="MobiDB-lite"/>
    </source>
</evidence>
<dbReference type="GO" id="GO:0016887">
    <property type="term" value="F:ATP hydrolysis activity"/>
    <property type="evidence" value="ECO:0007669"/>
    <property type="project" value="InterPro"/>
</dbReference>
<evidence type="ECO:0000259" key="3">
    <source>
        <dbReference type="Pfam" id="PF13401"/>
    </source>
</evidence>
<feature type="domain" description="B transposition protein C-terminal" evidence="2">
    <location>
        <begin position="247"/>
        <end position="324"/>
    </location>
</feature>
<dbReference type="AlphaFoldDB" id="A0A8J3EBY3"/>
<dbReference type="Gene3D" id="3.40.50.300">
    <property type="entry name" value="P-loop containing nucleotide triphosphate hydrolases"/>
    <property type="match status" value="1"/>
</dbReference>
<dbReference type="InterPro" id="IPR009084">
    <property type="entry name" value="B_transpositn_C"/>
</dbReference>
<evidence type="ECO:0000259" key="2">
    <source>
        <dbReference type="Pfam" id="PF09077"/>
    </source>
</evidence>
<dbReference type="Pfam" id="PF13401">
    <property type="entry name" value="AAA_22"/>
    <property type="match status" value="1"/>
</dbReference>
<dbReference type="EMBL" id="BMKS01000004">
    <property type="protein sequence ID" value="GGG30790.1"/>
    <property type="molecule type" value="Genomic_DNA"/>
</dbReference>
<dbReference type="InterPro" id="IPR036733">
    <property type="entry name" value="B_transposit_C_sf"/>
</dbReference>
<dbReference type="InterPro" id="IPR027417">
    <property type="entry name" value="P-loop_NTPase"/>
</dbReference>
<evidence type="ECO:0000313" key="4">
    <source>
        <dbReference type="EMBL" id="GGG30790.1"/>
    </source>
</evidence>